<proteinExistence type="predicted"/>
<protein>
    <submittedName>
        <fullName evidence="1">Adapter protein mecA</fullName>
    </submittedName>
</protein>
<organism evidence="1">
    <name type="scientific">human gut metagenome</name>
    <dbReference type="NCBI Taxonomy" id="408170"/>
    <lineage>
        <taxon>unclassified sequences</taxon>
        <taxon>metagenomes</taxon>
        <taxon>organismal metagenomes</taxon>
    </lineage>
</organism>
<accession>W1X687</accession>
<dbReference type="EMBL" id="AZMM01017615">
    <property type="protein sequence ID" value="ETJ25892.1"/>
    <property type="molecule type" value="Genomic_DNA"/>
</dbReference>
<feature type="non-terminal residue" evidence="1">
    <location>
        <position position="1"/>
    </location>
</feature>
<gene>
    <name evidence="1" type="ORF">Q604_UNBC17615G0001</name>
</gene>
<dbReference type="AlphaFoldDB" id="W1X687"/>
<comment type="caution">
    <text evidence="1">The sequence shown here is derived from an EMBL/GenBank/DDBJ whole genome shotgun (WGS) entry which is preliminary data.</text>
</comment>
<evidence type="ECO:0000313" key="1">
    <source>
        <dbReference type="EMBL" id="ETJ25892.1"/>
    </source>
</evidence>
<sequence>LAYPTEKINIYLNDYANIIMSHNVTSQVRKYFTDTNE</sequence>
<name>W1X687_9ZZZZ</name>
<reference evidence="1" key="1">
    <citation type="submission" date="2013-12" db="EMBL/GenBank/DDBJ databases">
        <title>A Varibaculum cambriense genome reconstructed from a premature infant gut community with otherwise low bacterial novelty that shifts toward anaerobic metabolism during the third week of life.</title>
        <authorList>
            <person name="Brown C.T."/>
            <person name="Sharon I."/>
            <person name="Thomas B.C."/>
            <person name="Castelle C.J."/>
            <person name="Morowitz M.J."/>
            <person name="Banfield J.F."/>
        </authorList>
    </citation>
    <scope>NUCLEOTIDE SEQUENCE</scope>
</reference>